<dbReference type="AlphaFoldDB" id="A0A328FE87"/>
<dbReference type="SMART" id="SM00849">
    <property type="entry name" value="Lactamase_B"/>
    <property type="match status" value="1"/>
</dbReference>
<sequence>MQKKPENSSFCLCPLASGSKGNAIFVSTPDTAVLVDAGLSGIEIQRRLAAVGRTPDELKAIIITHEHTDHVKGAGVLSRRFNIPVYVTADTFNACKGLGKIDRINLFECGAAFDIGSLVVNPFSISHDACDPAGLTLEHQGKKIGIATDLGVVTNLVRTHLSNANALYIEANHDPEMLMAGPYPWYLKQRIQSRTGHLSNQDARDLVAQVFHKDLDHVVLAHLSEENNCPEKASTEMSKNLDPLSTALYVAGPDQPGEMIWL</sequence>
<organism evidence="3 4">
    <name type="scientific">Desulfobacter hydrogenophilus</name>
    <dbReference type="NCBI Taxonomy" id="2291"/>
    <lineage>
        <taxon>Bacteria</taxon>
        <taxon>Pseudomonadati</taxon>
        <taxon>Thermodesulfobacteriota</taxon>
        <taxon>Desulfobacteria</taxon>
        <taxon>Desulfobacterales</taxon>
        <taxon>Desulfobacteraceae</taxon>
        <taxon>Desulfobacter</taxon>
    </lineage>
</organism>
<evidence type="ECO:0000313" key="2">
    <source>
        <dbReference type="EMBL" id="QBH12329.1"/>
    </source>
</evidence>
<name>A0A328FE87_9BACT</name>
<dbReference type="GO" id="GO:0016787">
    <property type="term" value="F:hydrolase activity"/>
    <property type="evidence" value="ECO:0007669"/>
    <property type="project" value="UniProtKB-KW"/>
</dbReference>
<feature type="domain" description="Metallo-beta-lactamase" evidence="1">
    <location>
        <begin position="20"/>
        <end position="197"/>
    </location>
</feature>
<dbReference type="InterPro" id="IPR052533">
    <property type="entry name" value="WalJ/YycJ-like"/>
</dbReference>
<evidence type="ECO:0000259" key="1">
    <source>
        <dbReference type="SMART" id="SM00849"/>
    </source>
</evidence>
<reference evidence="2 5" key="2">
    <citation type="submission" date="2019-02" db="EMBL/GenBank/DDBJ databases">
        <title>Complete genome sequence of Desulfobacter hydrogenophilus AcRS1.</title>
        <authorList>
            <person name="Marietou A."/>
            <person name="Lund M.B."/>
            <person name="Marshall I.P.G."/>
            <person name="Schreiber L."/>
            <person name="Jorgensen B."/>
        </authorList>
    </citation>
    <scope>NUCLEOTIDE SEQUENCE [LARGE SCALE GENOMIC DNA]</scope>
    <source>
        <strain evidence="2 5">AcRS1</strain>
    </source>
</reference>
<dbReference type="PANTHER" id="PTHR47619:SF1">
    <property type="entry name" value="EXODEOXYRIBONUCLEASE WALJ"/>
    <property type="match status" value="1"/>
</dbReference>
<dbReference type="Proteomes" id="UP000248798">
    <property type="component" value="Unassembled WGS sequence"/>
</dbReference>
<keyword evidence="5" id="KW-1185">Reference proteome</keyword>
<dbReference type="RefSeq" id="WP_111956479.1">
    <property type="nucleotide sequence ID" value="NZ_CP036313.1"/>
</dbReference>
<dbReference type="OrthoDB" id="9803916at2"/>
<accession>A0A328FE87</accession>
<reference evidence="3 4" key="1">
    <citation type="submission" date="2018-06" db="EMBL/GenBank/DDBJ databases">
        <title>Complete Genome Sequence of Desulfobacter hydrogenophilus (DSM3380).</title>
        <authorList>
            <person name="Marietou A."/>
            <person name="Schreiber L."/>
            <person name="Marshall I."/>
            <person name="Jorgensen B."/>
        </authorList>
    </citation>
    <scope>NUCLEOTIDE SEQUENCE [LARGE SCALE GENOMIC DNA]</scope>
    <source>
        <strain evidence="3 4">DSM 3380</strain>
    </source>
</reference>
<protein>
    <submittedName>
        <fullName evidence="3">MBL fold metallo-hydrolase</fullName>
    </submittedName>
</protein>
<proteinExistence type="predicted"/>
<evidence type="ECO:0000313" key="3">
    <source>
        <dbReference type="EMBL" id="RAM02070.1"/>
    </source>
</evidence>
<dbReference type="Gene3D" id="3.60.15.10">
    <property type="entry name" value="Ribonuclease Z/Hydroxyacylglutathione hydrolase-like"/>
    <property type="match status" value="1"/>
</dbReference>
<dbReference type="EMBL" id="QLNI01000019">
    <property type="protein sequence ID" value="RAM02070.1"/>
    <property type="molecule type" value="Genomic_DNA"/>
</dbReference>
<evidence type="ECO:0000313" key="5">
    <source>
        <dbReference type="Proteomes" id="UP000293902"/>
    </source>
</evidence>
<dbReference type="Proteomes" id="UP000293902">
    <property type="component" value="Chromosome"/>
</dbReference>
<dbReference type="InterPro" id="IPR001279">
    <property type="entry name" value="Metallo-B-lactamas"/>
</dbReference>
<keyword evidence="3" id="KW-0378">Hydrolase</keyword>
<dbReference type="EMBL" id="CP036313">
    <property type="protein sequence ID" value="QBH12329.1"/>
    <property type="molecule type" value="Genomic_DNA"/>
</dbReference>
<dbReference type="SUPFAM" id="SSF56281">
    <property type="entry name" value="Metallo-hydrolase/oxidoreductase"/>
    <property type="match status" value="1"/>
</dbReference>
<evidence type="ECO:0000313" key="4">
    <source>
        <dbReference type="Proteomes" id="UP000248798"/>
    </source>
</evidence>
<dbReference type="InterPro" id="IPR036866">
    <property type="entry name" value="RibonucZ/Hydroxyglut_hydro"/>
</dbReference>
<dbReference type="PANTHER" id="PTHR47619">
    <property type="entry name" value="METALLO-HYDROLASE YYCJ-RELATED"/>
    <property type="match status" value="1"/>
</dbReference>
<gene>
    <name evidence="3" type="ORF">DO021_10680</name>
    <name evidence="2" type="ORF">EYB58_05015</name>
</gene>
<dbReference type="Pfam" id="PF00753">
    <property type="entry name" value="Lactamase_B"/>
    <property type="match status" value="1"/>
</dbReference>